<dbReference type="Proteomes" id="UP001320420">
    <property type="component" value="Unassembled WGS sequence"/>
</dbReference>
<comment type="similarity">
    <text evidence="2 9">Belongs to the glycosyl hydrolase 28 family.</text>
</comment>
<comment type="caution">
    <text evidence="11">The sequence shown here is derived from an EMBL/GenBank/DDBJ whole genome shotgun (WGS) entry which is preliminary data.</text>
</comment>
<evidence type="ECO:0000256" key="5">
    <source>
        <dbReference type="ARBA" id="ARBA00022801"/>
    </source>
</evidence>
<keyword evidence="5 9" id="KW-0378">Hydrolase</keyword>
<evidence type="ECO:0000256" key="10">
    <source>
        <dbReference type="SAM" id="SignalP"/>
    </source>
</evidence>
<protein>
    <recommendedName>
        <fullName evidence="13">Glycoside hydrolase family 28 protein</fullName>
    </recommendedName>
</protein>
<dbReference type="GO" id="GO:0071555">
    <property type="term" value="P:cell wall organization"/>
    <property type="evidence" value="ECO:0007669"/>
    <property type="project" value="UniProtKB-KW"/>
</dbReference>
<dbReference type="Gene3D" id="2.160.20.10">
    <property type="entry name" value="Single-stranded right-handed beta-helix, Pectin lyase-like"/>
    <property type="match status" value="1"/>
</dbReference>
<evidence type="ECO:0000256" key="6">
    <source>
        <dbReference type="ARBA" id="ARBA00023180"/>
    </source>
</evidence>
<dbReference type="GO" id="GO:0004650">
    <property type="term" value="F:polygalacturonase activity"/>
    <property type="evidence" value="ECO:0007669"/>
    <property type="project" value="InterPro"/>
</dbReference>
<feature type="chain" id="PRO_5042843237" description="Glycoside hydrolase family 28 protein" evidence="10">
    <location>
        <begin position="23"/>
        <end position="452"/>
    </location>
</feature>
<accession>A0AAN9V4C7</accession>
<keyword evidence="12" id="KW-1185">Reference proteome</keyword>
<evidence type="ECO:0000313" key="11">
    <source>
        <dbReference type="EMBL" id="KAK7754244.1"/>
    </source>
</evidence>
<reference evidence="11 12" key="1">
    <citation type="submission" date="2024-02" db="EMBL/GenBank/DDBJ databases">
        <title>De novo assembly and annotation of 12 fungi associated with fruit tree decline syndrome in Ontario, Canada.</title>
        <authorList>
            <person name="Sulman M."/>
            <person name="Ellouze W."/>
            <person name="Ilyukhin E."/>
        </authorList>
    </citation>
    <scope>NUCLEOTIDE SEQUENCE [LARGE SCALE GENOMIC DNA]</scope>
    <source>
        <strain evidence="11 12">M11/M66-122</strain>
    </source>
</reference>
<keyword evidence="7 9" id="KW-0326">Glycosidase</keyword>
<evidence type="ECO:0000256" key="7">
    <source>
        <dbReference type="ARBA" id="ARBA00023295"/>
    </source>
</evidence>
<evidence type="ECO:0000256" key="8">
    <source>
        <dbReference type="ARBA" id="ARBA00023316"/>
    </source>
</evidence>
<dbReference type="PANTHER" id="PTHR31736:SF8">
    <property type="entry name" value="PUTATIVE (AFU_ORTHOLOGUE AFUA_7G06410)-RELATED"/>
    <property type="match status" value="1"/>
</dbReference>
<keyword evidence="3" id="KW-0964">Secreted</keyword>
<evidence type="ECO:0000256" key="4">
    <source>
        <dbReference type="ARBA" id="ARBA00022729"/>
    </source>
</evidence>
<proteinExistence type="inferred from homology"/>
<name>A0AAN9V4C7_9PEZI</name>
<keyword evidence="6" id="KW-0325">Glycoprotein</keyword>
<dbReference type="Pfam" id="PF00295">
    <property type="entry name" value="Glyco_hydro_28"/>
    <property type="match status" value="2"/>
</dbReference>
<evidence type="ECO:0000256" key="2">
    <source>
        <dbReference type="ARBA" id="ARBA00008834"/>
    </source>
</evidence>
<sequence length="452" mass="49232">MLLATTVAILLASAFGPEAALAELVKEGSTCTVTPSGGTDDTPQILSAFKECATDSAIVFEEGTYNIRQVMETTNLNNVTIDIYGKWVWSADNLQYWIGATLPVEYAGLHTAWKLGGTDVALRGHGQALFDGNGQVWMDENRNGSNRQGRPISLTIWHGTNILVDGITWRQAQFWHTFVAYSQNVTMTNLDMNTTSNSQWSAVNTDGVDTWNSRDVTIRNWTVVSGDVSSPALSRWYLFCRDMYSMIHVPLRKVVCEDEGIADHPGSPQDCLSVKGNSSNIDIRNATCYESGCAVIGSMGSNAGQADLVDNVYYENIRCIHSSNAAWIKTYPGTGHVRNVTFKDFVIEDVNQPIYITPCTYSGQNCDNSRIPIEDISWINIQGTSRYNVAAGMHCSASAPCKNLKFEDIAITPKAGGAAKVLCSNIDNQASMGLACTGTCPGNWPQQLNGNS</sequence>
<dbReference type="GO" id="GO:0005975">
    <property type="term" value="P:carbohydrate metabolic process"/>
    <property type="evidence" value="ECO:0007669"/>
    <property type="project" value="InterPro"/>
</dbReference>
<dbReference type="InterPro" id="IPR011050">
    <property type="entry name" value="Pectin_lyase_fold/virulence"/>
</dbReference>
<evidence type="ECO:0008006" key="13">
    <source>
        <dbReference type="Google" id="ProtNLM"/>
    </source>
</evidence>
<dbReference type="PANTHER" id="PTHR31736">
    <property type="match status" value="1"/>
</dbReference>
<keyword evidence="4 10" id="KW-0732">Signal</keyword>
<dbReference type="InterPro" id="IPR000743">
    <property type="entry name" value="Glyco_hydro_28"/>
</dbReference>
<keyword evidence="8" id="KW-0961">Cell wall biogenesis/degradation</keyword>
<comment type="subcellular location">
    <subcellularLocation>
        <location evidence="1">Secreted</location>
    </subcellularLocation>
</comment>
<organism evidence="11 12">
    <name type="scientific">Diatrype stigma</name>
    <dbReference type="NCBI Taxonomy" id="117547"/>
    <lineage>
        <taxon>Eukaryota</taxon>
        <taxon>Fungi</taxon>
        <taxon>Dikarya</taxon>
        <taxon>Ascomycota</taxon>
        <taxon>Pezizomycotina</taxon>
        <taxon>Sordariomycetes</taxon>
        <taxon>Xylariomycetidae</taxon>
        <taxon>Xylariales</taxon>
        <taxon>Diatrypaceae</taxon>
        <taxon>Diatrype</taxon>
    </lineage>
</organism>
<evidence type="ECO:0000256" key="1">
    <source>
        <dbReference type="ARBA" id="ARBA00004613"/>
    </source>
</evidence>
<dbReference type="SUPFAM" id="SSF51126">
    <property type="entry name" value="Pectin lyase-like"/>
    <property type="match status" value="1"/>
</dbReference>
<evidence type="ECO:0000256" key="3">
    <source>
        <dbReference type="ARBA" id="ARBA00022525"/>
    </source>
</evidence>
<evidence type="ECO:0000256" key="9">
    <source>
        <dbReference type="RuleBase" id="RU361169"/>
    </source>
</evidence>
<dbReference type="AlphaFoldDB" id="A0AAN9V4C7"/>
<dbReference type="InterPro" id="IPR012334">
    <property type="entry name" value="Pectin_lyas_fold"/>
</dbReference>
<feature type="signal peptide" evidence="10">
    <location>
        <begin position="1"/>
        <end position="22"/>
    </location>
</feature>
<gene>
    <name evidence="11" type="ORF">SLS62_003822</name>
</gene>
<dbReference type="GO" id="GO:0005576">
    <property type="term" value="C:extracellular region"/>
    <property type="evidence" value="ECO:0007669"/>
    <property type="project" value="UniProtKB-SubCell"/>
</dbReference>
<dbReference type="EMBL" id="JAKJXP020000022">
    <property type="protein sequence ID" value="KAK7754244.1"/>
    <property type="molecule type" value="Genomic_DNA"/>
</dbReference>
<evidence type="ECO:0000313" key="12">
    <source>
        <dbReference type="Proteomes" id="UP001320420"/>
    </source>
</evidence>